<reference evidence="2" key="1">
    <citation type="journal article" date="2019" name="Int. J. Syst. Evol. Microbiol.">
        <title>The Global Catalogue of Microorganisms (GCM) 10K type strain sequencing project: providing services to taxonomists for standard genome sequencing and annotation.</title>
        <authorList>
            <consortium name="The Broad Institute Genomics Platform"/>
            <consortium name="The Broad Institute Genome Sequencing Center for Infectious Disease"/>
            <person name="Wu L."/>
            <person name="Ma J."/>
        </authorList>
    </citation>
    <scope>NUCLEOTIDE SEQUENCE [LARGE SCALE GENOMIC DNA]</scope>
    <source>
        <strain evidence="2">CGMCC 4.7645</strain>
    </source>
</reference>
<name>A0ABW5FPY9_9PSEU</name>
<gene>
    <name evidence="1" type="ORF">ACFSXZ_09020</name>
</gene>
<sequence length="137" mass="14749">MVVGSGSARDAWIERMYLLCAADYTDGAEEDGEPEGQLWVSNEDPVNGSEAMCTEFGETAGHQPRQTHTVLAPWGVVMFEQDAVPGSHDVCTVDGRVASLGRDGDGRFPELRAHVDMSPVFAPARRDVAARPQTFGA</sequence>
<dbReference type="Proteomes" id="UP001597417">
    <property type="component" value="Unassembled WGS sequence"/>
</dbReference>
<comment type="caution">
    <text evidence="1">The sequence shown here is derived from an EMBL/GenBank/DDBJ whole genome shotgun (WGS) entry which is preliminary data.</text>
</comment>
<evidence type="ECO:0008006" key="3">
    <source>
        <dbReference type="Google" id="ProtNLM"/>
    </source>
</evidence>
<keyword evidence="2" id="KW-1185">Reference proteome</keyword>
<protein>
    <recommendedName>
        <fullName evidence="3">YCII-related domain-containing protein</fullName>
    </recommendedName>
</protein>
<evidence type="ECO:0000313" key="1">
    <source>
        <dbReference type="EMBL" id="MFD2416472.1"/>
    </source>
</evidence>
<proteinExistence type="predicted"/>
<dbReference type="RefSeq" id="WP_378263285.1">
    <property type="nucleotide sequence ID" value="NZ_JBHUKR010000006.1"/>
</dbReference>
<accession>A0ABW5FPY9</accession>
<organism evidence="1 2">
    <name type="scientific">Amycolatopsis pigmentata</name>
    <dbReference type="NCBI Taxonomy" id="450801"/>
    <lineage>
        <taxon>Bacteria</taxon>
        <taxon>Bacillati</taxon>
        <taxon>Actinomycetota</taxon>
        <taxon>Actinomycetes</taxon>
        <taxon>Pseudonocardiales</taxon>
        <taxon>Pseudonocardiaceae</taxon>
        <taxon>Amycolatopsis</taxon>
    </lineage>
</organism>
<dbReference type="EMBL" id="JBHUKR010000006">
    <property type="protein sequence ID" value="MFD2416472.1"/>
    <property type="molecule type" value="Genomic_DNA"/>
</dbReference>
<evidence type="ECO:0000313" key="2">
    <source>
        <dbReference type="Proteomes" id="UP001597417"/>
    </source>
</evidence>